<evidence type="ECO:0000256" key="1">
    <source>
        <dbReference type="SAM" id="Phobius"/>
    </source>
</evidence>
<evidence type="ECO:0000313" key="2">
    <source>
        <dbReference type="EMBL" id="JAH92354.1"/>
    </source>
</evidence>
<dbReference type="AlphaFoldDB" id="A0A0E9WPL6"/>
<sequence>MSQLTNANALAYFSFPFGNFFELTVHGLLCVLSLAYATFFCLFAILLLGLVFFWNSAYRLIATIT</sequence>
<feature type="transmembrane region" description="Helical" evidence="1">
    <location>
        <begin position="25"/>
        <end position="54"/>
    </location>
</feature>
<reference evidence="2" key="2">
    <citation type="journal article" date="2015" name="Fish Shellfish Immunol.">
        <title>Early steps in the European eel (Anguilla anguilla)-Vibrio vulnificus interaction in the gills: Role of the RtxA13 toxin.</title>
        <authorList>
            <person name="Callol A."/>
            <person name="Pajuelo D."/>
            <person name="Ebbesson L."/>
            <person name="Teles M."/>
            <person name="MacKenzie S."/>
            <person name="Amaro C."/>
        </authorList>
    </citation>
    <scope>NUCLEOTIDE SEQUENCE</scope>
</reference>
<name>A0A0E9WPL6_ANGAN</name>
<proteinExistence type="predicted"/>
<accession>A0A0E9WPL6</accession>
<organism evidence="2">
    <name type="scientific">Anguilla anguilla</name>
    <name type="common">European freshwater eel</name>
    <name type="synonym">Muraena anguilla</name>
    <dbReference type="NCBI Taxonomy" id="7936"/>
    <lineage>
        <taxon>Eukaryota</taxon>
        <taxon>Metazoa</taxon>
        <taxon>Chordata</taxon>
        <taxon>Craniata</taxon>
        <taxon>Vertebrata</taxon>
        <taxon>Euteleostomi</taxon>
        <taxon>Actinopterygii</taxon>
        <taxon>Neopterygii</taxon>
        <taxon>Teleostei</taxon>
        <taxon>Anguilliformes</taxon>
        <taxon>Anguillidae</taxon>
        <taxon>Anguilla</taxon>
    </lineage>
</organism>
<keyword evidence="1" id="KW-1133">Transmembrane helix</keyword>
<reference evidence="2" key="1">
    <citation type="submission" date="2014-11" db="EMBL/GenBank/DDBJ databases">
        <authorList>
            <person name="Amaro Gonzalez C."/>
        </authorList>
    </citation>
    <scope>NUCLEOTIDE SEQUENCE</scope>
</reference>
<keyword evidence="1" id="KW-0472">Membrane</keyword>
<keyword evidence="1" id="KW-0812">Transmembrane</keyword>
<protein>
    <submittedName>
        <fullName evidence="2">Uncharacterized protein</fullName>
    </submittedName>
</protein>
<dbReference type="EMBL" id="GBXM01016223">
    <property type="protein sequence ID" value="JAH92354.1"/>
    <property type="molecule type" value="Transcribed_RNA"/>
</dbReference>